<keyword evidence="2 4" id="KW-0442">Lipid degradation</keyword>
<dbReference type="Gene3D" id="3.40.1090.10">
    <property type="entry name" value="Cytosolic phospholipase A2 catalytic domain"/>
    <property type="match status" value="2"/>
</dbReference>
<dbReference type="Proteomes" id="UP000885931">
    <property type="component" value="Unassembled WGS sequence"/>
</dbReference>
<dbReference type="PANTHER" id="PTHR14226">
    <property type="entry name" value="NEUROPATHY TARGET ESTERASE/SWISS CHEESE D.MELANOGASTER"/>
    <property type="match status" value="1"/>
</dbReference>
<keyword evidence="3 4" id="KW-0443">Lipid metabolism</keyword>
<evidence type="ECO:0000256" key="3">
    <source>
        <dbReference type="ARBA" id="ARBA00023098"/>
    </source>
</evidence>
<evidence type="ECO:0000259" key="5">
    <source>
        <dbReference type="PROSITE" id="PS51635"/>
    </source>
</evidence>
<dbReference type="GO" id="GO:0016787">
    <property type="term" value="F:hydrolase activity"/>
    <property type="evidence" value="ECO:0007669"/>
    <property type="project" value="UniProtKB-UniRule"/>
</dbReference>
<dbReference type="AlphaFoldDB" id="A0A7C0XBP1"/>
<feature type="active site" description="Proton acceptor" evidence="4">
    <location>
        <position position="178"/>
    </location>
</feature>
<protein>
    <recommendedName>
        <fullName evidence="5">PNPLA domain-containing protein</fullName>
    </recommendedName>
</protein>
<dbReference type="SUPFAM" id="SSF52151">
    <property type="entry name" value="FabD/lysophospholipase-like"/>
    <property type="match status" value="1"/>
</dbReference>
<dbReference type="InterPro" id="IPR016035">
    <property type="entry name" value="Acyl_Trfase/lysoPLipase"/>
</dbReference>
<evidence type="ECO:0000256" key="1">
    <source>
        <dbReference type="ARBA" id="ARBA00022801"/>
    </source>
</evidence>
<feature type="short sequence motif" description="GXSXG" evidence="4">
    <location>
        <begin position="36"/>
        <end position="40"/>
    </location>
</feature>
<evidence type="ECO:0000256" key="2">
    <source>
        <dbReference type="ARBA" id="ARBA00022963"/>
    </source>
</evidence>
<name>A0A7C0XBP1_UNCW3</name>
<feature type="active site" description="Nucleophile" evidence="4">
    <location>
        <position position="38"/>
    </location>
</feature>
<feature type="short sequence motif" description="GXGXXG" evidence="4">
    <location>
        <begin position="9"/>
        <end position="14"/>
    </location>
</feature>
<sequence>MKIGIALGGGGARGIAHFGVLRALEEAGIKFSLVAGTSAGSLAGAMYGLYGYEGALELVERIVKSERYRKMGLRYLDRSRESGRSGVLTFIKEGITYTKALTTRALLSGEDLMTIVGDLVGEKSFEDLPYNFSAVALDLVKGKDVIFSRGPLRDALYSSSAIPGIFPPLEKDGRLLVDGGPTALVPIEALILQEADFIIAVDVSGGPDGNLNGTNAVEIVLRAEGIATRKLSQLILSFADFVIRPDLADMSWMHFEKVPFAVERGYAEAMKSLDSLRSALRKHGFIKKLYRKSVLKRLKLSRFSEYA</sequence>
<dbReference type="EMBL" id="DRBW01000218">
    <property type="protein sequence ID" value="HDM90722.1"/>
    <property type="molecule type" value="Genomic_DNA"/>
</dbReference>
<dbReference type="PANTHER" id="PTHR14226:SF29">
    <property type="entry name" value="NEUROPATHY TARGET ESTERASE SWS"/>
    <property type="match status" value="1"/>
</dbReference>
<accession>A0A7C0XBP1</accession>
<feature type="domain" description="PNPLA" evidence="5">
    <location>
        <begin position="5"/>
        <end position="191"/>
    </location>
</feature>
<dbReference type="Pfam" id="PF01734">
    <property type="entry name" value="Patatin"/>
    <property type="match status" value="1"/>
</dbReference>
<organism evidence="6">
    <name type="scientific">candidate division WOR-3 bacterium</name>
    <dbReference type="NCBI Taxonomy" id="2052148"/>
    <lineage>
        <taxon>Bacteria</taxon>
        <taxon>Bacteria division WOR-3</taxon>
    </lineage>
</organism>
<comment type="caution">
    <text evidence="6">The sequence shown here is derived from an EMBL/GenBank/DDBJ whole genome shotgun (WGS) entry which is preliminary data.</text>
</comment>
<keyword evidence="1 4" id="KW-0378">Hydrolase</keyword>
<dbReference type="InterPro" id="IPR002641">
    <property type="entry name" value="PNPLA_dom"/>
</dbReference>
<proteinExistence type="predicted"/>
<feature type="short sequence motif" description="DGA/G" evidence="4">
    <location>
        <begin position="178"/>
        <end position="180"/>
    </location>
</feature>
<dbReference type="GO" id="GO:0016042">
    <property type="term" value="P:lipid catabolic process"/>
    <property type="evidence" value="ECO:0007669"/>
    <property type="project" value="UniProtKB-UniRule"/>
</dbReference>
<reference evidence="6" key="1">
    <citation type="journal article" date="2020" name="mSystems">
        <title>Genome- and Community-Level Interaction Insights into Carbon Utilization and Element Cycling Functions of Hydrothermarchaeota in Hydrothermal Sediment.</title>
        <authorList>
            <person name="Zhou Z."/>
            <person name="Liu Y."/>
            <person name="Xu W."/>
            <person name="Pan J."/>
            <person name="Luo Z.H."/>
            <person name="Li M."/>
        </authorList>
    </citation>
    <scope>NUCLEOTIDE SEQUENCE [LARGE SCALE GENOMIC DNA]</scope>
    <source>
        <strain evidence="6">HyVt-237</strain>
    </source>
</reference>
<evidence type="ECO:0000256" key="4">
    <source>
        <dbReference type="PROSITE-ProRule" id="PRU01161"/>
    </source>
</evidence>
<gene>
    <name evidence="6" type="ORF">ENG67_05925</name>
</gene>
<evidence type="ECO:0000313" key="6">
    <source>
        <dbReference type="EMBL" id="HDM90722.1"/>
    </source>
</evidence>
<dbReference type="InterPro" id="IPR050301">
    <property type="entry name" value="NTE"/>
</dbReference>
<dbReference type="PROSITE" id="PS51635">
    <property type="entry name" value="PNPLA"/>
    <property type="match status" value="1"/>
</dbReference>